<feature type="transmembrane region" description="Helical" evidence="1">
    <location>
        <begin position="43"/>
        <end position="64"/>
    </location>
</feature>
<dbReference type="KEGG" id="tog:HNI00_09425"/>
<dbReference type="AlphaFoldDB" id="A0AA96YAZ2"/>
<evidence type="ECO:0000256" key="1">
    <source>
        <dbReference type="SAM" id="Phobius"/>
    </source>
</evidence>
<protein>
    <submittedName>
        <fullName evidence="2">Uncharacterized protein</fullName>
    </submittedName>
</protein>
<evidence type="ECO:0000313" key="2">
    <source>
        <dbReference type="EMBL" id="WOB43355.1"/>
    </source>
</evidence>
<name>A0AA96YAZ2_9CYAN</name>
<accession>A0AA96YAZ2</accession>
<keyword evidence="1" id="KW-0472">Membrane</keyword>
<keyword evidence="1" id="KW-1133">Transmembrane helix</keyword>
<keyword evidence="1" id="KW-0812">Transmembrane</keyword>
<gene>
    <name evidence="2" type="ORF">HNI00_09425</name>
</gene>
<reference evidence="2" key="1">
    <citation type="submission" date="2020-05" db="EMBL/GenBank/DDBJ databases">
        <authorList>
            <person name="Zhu T."/>
            <person name="Keshari N."/>
            <person name="Lu X."/>
        </authorList>
    </citation>
    <scope>NUCLEOTIDE SEQUENCE</scope>
    <source>
        <strain evidence="2">NK1-22</strain>
    </source>
</reference>
<organism evidence="2">
    <name type="scientific">Thermoleptolyngbya oregonensis NK1-22</name>
    <dbReference type="NCBI Taxonomy" id="2547457"/>
    <lineage>
        <taxon>Bacteria</taxon>
        <taxon>Bacillati</taxon>
        <taxon>Cyanobacteriota</taxon>
        <taxon>Cyanophyceae</taxon>
        <taxon>Oculatellales</taxon>
        <taxon>Oculatellaceae</taxon>
        <taxon>Thermoleptolyngbya</taxon>
    </lineage>
</organism>
<dbReference type="RefSeq" id="WP_316792742.1">
    <property type="nucleotide sequence ID" value="NZ_CP053540.1"/>
</dbReference>
<sequence>MTATFAPTLAPQRIANSAPKFVRNAIRNVAFPLSPVPEFERSVFDWTVITLTVGTMIFGIFGVLGGSFAQRASAAEVPPTTETQVQPNPGSAADLGGVVVPFCYFPEDPTICFTSVGDGGDDPVQPGPAVRLIKPPLIHVRPTLSPMEPEPPVLPIVIAPLS</sequence>
<proteinExistence type="predicted"/>
<dbReference type="EMBL" id="CP053540">
    <property type="protein sequence ID" value="WOB43355.1"/>
    <property type="molecule type" value="Genomic_DNA"/>
</dbReference>